<feature type="compositionally biased region" description="Low complexity" evidence="1">
    <location>
        <begin position="106"/>
        <end position="137"/>
    </location>
</feature>
<sequence>MPGAPPNPDSRPLPPGWTEHFDSQRKLWYYIDLDANPPRVIFMHPYDEHSNVQMANSPPPPSVTTSSNEEGGRRSSTSTAQAITREHSHRSRRATVAQQLYASSLSHGSRSSAATSFPLGPSPSSSRRPSLSNSINSDETGSSTAPLSNHSIPKAIASAPITSSRAPFGQHDPRNFFDCTRLSRGTRRMTYSGPPPNQPNGTAFGPPGDGDNNSSRDTIAPKPNVQALYHHTVATPSFARPGPSHPPPLPQLQRPLVKTSAERSANPASFSIIHTTPVRRVNGFPPTSPSLVTPAIQPHRIDLGENQGYTAITHDHQLLLVPNPTDGRCWSPPPIDVDLDLQDSSKPVAFNSTDSGGPSVTPPPGFIPNFNEPRTMNPTIAQPKPTHPLVGVNLNLNQLQLQTESSPRSITGSTGNENKTENKRLGKFLKTFGFGSKTESLTHTSSNAVRTMDTVSSYSTNMTDDSFYAAGPSARV</sequence>
<proteinExistence type="predicted"/>
<dbReference type="AlphaFoldDB" id="A0A409Y7A6"/>
<comment type="caution">
    <text evidence="2">The sequence shown here is derived from an EMBL/GenBank/DDBJ whole genome shotgun (WGS) entry which is preliminary data.</text>
</comment>
<dbReference type="Proteomes" id="UP000284842">
    <property type="component" value="Unassembled WGS sequence"/>
</dbReference>
<feature type="region of interest" description="Disordered" evidence="1">
    <location>
        <begin position="186"/>
        <end position="220"/>
    </location>
</feature>
<dbReference type="OrthoDB" id="2367685at2759"/>
<feature type="compositionally biased region" description="Polar residues" evidence="1">
    <location>
        <begin position="138"/>
        <end position="151"/>
    </location>
</feature>
<evidence type="ECO:0000313" key="3">
    <source>
        <dbReference type="Proteomes" id="UP000284842"/>
    </source>
</evidence>
<dbReference type="InterPro" id="IPR036020">
    <property type="entry name" value="WW_dom_sf"/>
</dbReference>
<dbReference type="Gene3D" id="2.20.70.10">
    <property type="match status" value="1"/>
</dbReference>
<feature type="region of interest" description="Disordered" evidence="1">
    <location>
        <begin position="106"/>
        <end position="151"/>
    </location>
</feature>
<organism evidence="2 3">
    <name type="scientific">Panaeolus cyanescens</name>
    <dbReference type="NCBI Taxonomy" id="181874"/>
    <lineage>
        <taxon>Eukaryota</taxon>
        <taxon>Fungi</taxon>
        <taxon>Dikarya</taxon>
        <taxon>Basidiomycota</taxon>
        <taxon>Agaricomycotina</taxon>
        <taxon>Agaricomycetes</taxon>
        <taxon>Agaricomycetidae</taxon>
        <taxon>Agaricales</taxon>
        <taxon>Agaricineae</taxon>
        <taxon>Galeropsidaceae</taxon>
        <taxon>Panaeolus</taxon>
    </lineage>
</organism>
<name>A0A409Y7A6_9AGAR</name>
<evidence type="ECO:0000256" key="1">
    <source>
        <dbReference type="SAM" id="MobiDB-lite"/>
    </source>
</evidence>
<keyword evidence="3" id="KW-1185">Reference proteome</keyword>
<evidence type="ECO:0008006" key="4">
    <source>
        <dbReference type="Google" id="ProtNLM"/>
    </source>
</evidence>
<dbReference type="InParanoid" id="A0A409Y7A6"/>
<feature type="region of interest" description="Disordered" evidence="1">
    <location>
        <begin position="51"/>
        <end position="94"/>
    </location>
</feature>
<gene>
    <name evidence="2" type="ORF">CVT24_003548</name>
</gene>
<evidence type="ECO:0000313" key="2">
    <source>
        <dbReference type="EMBL" id="PPQ98917.1"/>
    </source>
</evidence>
<dbReference type="SUPFAM" id="SSF51045">
    <property type="entry name" value="WW domain"/>
    <property type="match status" value="1"/>
</dbReference>
<dbReference type="EMBL" id="NHTK01001374">
    <property type="protein sequence ID" value="PPQ98917.1"/>
    <property type="molecule type" value="Genomic_DNA"/>
</dbReference>
<accession>A0A409Y7A6</accession>
<reference evidence="2 3" key="1">
    <citation type="journal article" date="2018" name="Evol. Lett.">
        <title>Horizontal gene cluster transfer increased hallucinogenic mushroom diversity.</title>
        <authorList>
            <person name="Reynolds H.T."/>
            <person name="Vijayakumar V."/>
            <person name="Gluck-Thaler E."/>
            <person name="Korotkin H.B."/>
            <person name="Matheny P.B."/>
            <person name="Slot J.C."/>
        </authorList>
    </citation>
    <scope>NUCLEOTIDE SEQUENCE [LARGE SCALE GENOMIC DNA]</scope>
    <source>
        <strain evidence="2 3">2629</strain>
    </source>
</reference>
<protein>
    <recommendedName>
        <fullName evidence="4">WW domain-containing protein</fullName>
    </recommendedName>
</protein>